<evidence type="ECO:0008006" key="5">
    <source>
        <dbReference type="Google" id="ProtNLM"/>
    </source>
</evidence>
<dbReference type="EMBL" id="PDCK01000039">
    <property type="protein sequence ID" value="PRQ59493.1"/>
    <property type="molecule type" value="Genomic_DNA"/>
</dbReference>
<dbReference type="OMA" id="RIMECKR"/>
<protein>
    <recommendedName>
        <fullName evidence="5">Pollen allergen Ole e 1 family</fullName>
    </recommendedName>
</protein>
<keyword evidence="4" id="KW-1185">Reference proteome</keyword>
<dbReference type="PANTHER" id="PTHR33470">
    <property type="entry name" value="OS01G0164075 PROTEIN"/>
    <property type="match status" value="1"/>
</dbReference>
<comment type="caution">
    <text evidence="3">The sequence shown here is derived from an EMBL/GenBank/DDBJ whole genome shotgun (WGS) entry which is preliminary data.</text>
</comment>
<proteinExistence type="predicted"/>
<evidence type="ECO:0000313" key="4">
    <source>
        <dbReference type="Proteomes" id="UP000238479"/>
    </source>
</evidence>
<reference evidence="3 4" key="1">
    <citation type="journal article" date="2018" name="Nat. Genet.">
        <title>The Rosa genome provides new insights in the design of modern roses.</title>
        <authorList>
            <person name="Bendahmane M."/>
        </authorList>
    </citation>
    <scope>NUCLEOTIDE SEQUENCE [LARGE SCALE GENOMIC DNA]</scope>
    <source>
        <strain evidence="4">cv. Old Blush</strain>
    </source>
</reference>
<dbReference type="PANTHER" id="PTHR33470:SF4">
    <property type="entry name" value="OS01G0164025 PROTEIN"/>
    <property type="match status" value="1"/>
</dbReference>
<evidence type="ECO:0000313" key="3">
    <source>
        <dbReference type="EMBL" id="PRQ59493.1"/>
    </source>
</evidence>
<sequence>MTSRNLFVVVSSLLLISLASFPSITATTYQPKPAVHVVVEGMVYCQSCDYRGWSLTGAIPLPLAKVSVVCKNNIGQVGYYKTFQANANGYVYAELEGNKMNRALDYPLQNCIVKLVSSPLQKCNLATNVNYGIDGSHLRSEGKSYTSPNYNAVIYAAGPFAFRPARCPYTTRH</sequence>
<dbReference type="GO" id="GO:0071944">
    <property type="term" value="C:cell periphery"/>
    <property type="evidence" value="ECO:0007669"/>
    <property type="project" value="TreeGrafter"/>
</dbReference>
<gene>
    <name evidence="3" type="ORF">RchiOBHm_Chr1g0370791</name>
</gene>
<dbReference type="Gramene" id="PRQ59493">
    <property type="protein sequence ID" value="PRQ59493"/>
    <property type="gene ID" value="RchiOBHm_Chr1g0370791"/>
</dbReference>
<accession>A0A2P6SLE8</accession>
<dbReference type="Pfam" id="PF01190">
    <property type="entry name" value="Pollen_Ole_e_1"/>
    <property type="match status" value="1"/>
</dbReference>
<feature type="signal peptide" evidence="2">
    <location>
        <begin position="1"/>
        <end position="26"/>
    </location>
</feature>
<keyword evidence="1 2" id="KW-0732">Signal</keyword>
<dbReference type="STRING" id="74649.A0A2P6SLE8"/>
<dbReference type="AlphaFoldDB" id="A0A2P6SLE8"/>
<dbReference type="OrthoDB" id="1936190at2759"/>
<dbReference type="Proteomes" id="UP000238479">
    <property type="component" value="Chromosome 1"/>
</dbReference>
<evidence type="ECO:0000256" key="2">
    <source>
        <dbReference type="SAM" id="SignalP"/>
    </source>
</evidence>
<name>A0A2P6SLE8_ROSCH</name>
<feature type="chain" id="PRO_5015164140" description="Pollen allergen Ole e 1 family" evidence="2">
    <location>
        <begin position="27"/>
        <end position="173"/>
    </location>
</feature>
<evidence type="ECO:0000256" key="1">
    <source>
        <dbReference type="ARBA" id="ARBA00022729"/>
    </source>
</evidence>
<organism evidence="3 4">
    <name type="scientific">Rosa chinensis</name>
    <name type="common">China rose</name>
    <dbReference type="NCBI Taxonomy" id="74649"/>
    <lineage>
        <taxon>Eukaryota</taxon>
        <taxon>Viridiplantae</taxon>
        <taxon>Streptophyta</taxon>
        <taxon>Embryophyta</taxon>
        <taxon>Tracheophyta</taxon>
        <taxon>Spermatophyta</taxon>
        <taxon>Magnoliopsida</taxon>
        <taxon>eudicotyledons</taxon>
        <taxon>Gunneridae</taxon>
        <taxon>Pentapetalae</taxon>
        <taxon>rosids</taxon>
        <taxon>fabids</taxon>
        <taxon>Rosales</taxon>
        <taxon>Rosaceae</taxon>
        <taxon>Rosoideae</taxon>
        <taxon>Rosoideae incertae sedis</taxon>
        <taxon>Rosa</taxon>
    </lineage>
</organism>